<accession>A0A8J7I4W1</accession>
<dbReference type="GO" id="GO:0008270">
    <property type="term" value="F:zinc ion binding"/>
    <property type="evidence" value="ECO:0007669"/>
    <property type="project" value="InterPro"/>
</dbReference>
<keyword evidence="2" id="KW-0540">Nuclease</keyword>
<protein>
    <submittedName>
        <fullName evidence="2">HNH endonuclease</fullName>
    </submittedName>
</protein>
<dbReference type="AlphaFoldDB" id="A0A8J7I4W1"/>
<dbReference type="RefSeq" id="WP_214431412.1">
    <property type="nucleotide sequence ID" value="NZ_CAWPUQ010000046.1"/>
</dbReference>
<feature type="domain" description="HNH" evidence="1">
    <location>
        <begin position="83"/>
        <end position="124"/>
    </location>
</feature>
<dbReference type="Gene3D" id="1.10.30.50">
    <property type="match status" value="1"/>
</dbReference>
<comment type="caution">
    <text evidence="2">The sequence shown here is derived from an EMBL/GenBank/DDBJ whole genome shotgun (WGS) entry which is preliminary data.</text>
</comment>
<dbReference type="Pfam" id="PF01844">
    <property type="entry name" value="HNH"/>
    <property type="match status" value="1"/>
</dbReference>
<keyword evidence="2" id="KW-0255">Endonuclease</keyword>
<dbReference type="EMBL" id="JAECZA010000014">
    <property type="protein sequence ID" value="MBH8572577.1"/>
    <property type="molecule type" value="Genomic_DNA"/>
</dbReference>
<dbReference type="GO" id="GO:0004519">
    <property type="term" value="F:endonuclease activity"/>
    <property type="evidence" value="ECO:0007669"/>
    <property type="project" value="UniProtKB-KW"/>
</dbReference>
<dbReference type="Proteomes" id="UP000662314">
    <property type="component" value="Unassembled WGS sequence"/>
</dbReference>
<evidence type="ECO:0000313" key="2">
    <source>
        <dbReference type="EMBL" id="MBH8572577.1"/>
    </source>
</evidence>
<keyword evidence="3" id="KW-1185">Reference proteome</keyword>
<dbReference type="InterPro" id="IPR052892">
    <property type="entry name" value="NA-targeting_endonuclease"/>
</dbReference>
<name>A0A8J7I4W1_9NOST</name>
<sequence length="161" mass="18532">MVVFSQNDLPLCQVNIKRAIVPLVTNKAEALGFPTQGGWRVQLPSLVIDVPKHIRLKIASSKRMWKVLPVNGWEMLQKDDRSCQYCDSSKHPKLNPLVLRFKSGSHTWDNLVTAYERCNSRKGDCTLFEAGMQRQQALKTPVHQTIFWVKQFWINVQANLE</sequence>
<dbReference type="InterPro" id="IPR002711">
    <property type="entry name" value="HNH"/>
</dbReference>
<proteinExistence type="predicted"/>
<evidence type="ECO:0000313" key="3">
    <source>
        <dbReference type="Proteomes" id="UP000662314"/>
    </source>
</evidence>
<evidence type="ECO:0000259" key="1">
    <source>
        <dbReference type="Pfam" id="PF01844"/>
    </source>
</evidence>
<gene>
    <name evidence="2" type="ORF">I8752_06025</name>
</gene>
<organism evidence="2 3">
    <name type="scientific">Dendronalium phyllosphericum CENA369</name>
    <dbReference type="NCBI Taxonomy" id="1725256"/>
    <lineage>
        <taxon>Bacteria</taxon>
        <taxon>Bacillati</taxon>
        <taxon>Cyanobacteriota</taxon>
        <taxon>Cyanophyceae</taxon>
        <taxon>Nostocales</taxon>
        <taxon>Nostocaceae</taxon>
        <taxon>Dendronalium</taxon>
        <taxon>Dendronalium phyllosphericum</taxon>
    </lineage>
</organism>
<dbReference type="GO" id="GO:0003676">
    <property type="term" value="F:nucleic acid binding"/>
    <property type="evidence" value="ECO:0007669"/>
    <property type="project" value="InterPro"/>
</dbReference>
<dbReference type="PANTHER" id="PTHR33877">
    <property type="entry name" value="SLL1193 PROTEIN"/>
    <property type="match status" value="1"/>
</dbReference>
<keyword evidence="2" id="KW-0378">Hydrolase</keyword>
<reference evidence="2 3" key="1">
    <citation type="journal article" date="2021" name="Int. J. Syst. Evol. Microbiol.">
        <title>Amazonocrinis nigriterrae gen. nov., sp. nov., Atlanticothrix silvestris gen. nov., sp. nov. and Dendronalium phyllosphericum gen. nov., sp. nov., nostocacean cyanobacteria from Brazilian environments.</title>
        <authorList>
            <person name="Alvarenga D.O."/>
            <person name="Andreote A.P.D."/>
            <person name="Branco L.H.Z."/>
            <person name="Delbaje E."/>
            <person name="Cruz R.B."/>
            <person name="Varani A.M."/>
            <person name="Fiore M.F."/>
        </authorList>
    </citation>
    <scope>NUCLEOTIDE SEQUENCE [LARGE SCALE GENOMIC DNA]</scope>
    <source>
        <strain evidence="2 3">CENA369</strain>
    </source>
</reference>
<dbReference type="PANTHER" id="PTHR33877:SF2">
    <property type="entry name" value="OS07G0170200 PROTEIN"/>
    <property type="match status" value="1"/>
</dbReference>